<keyword evidence="1" id="KW-0812">Transmembrane</keyword>
<gene>
    <name evidence="2" type="ORF">E2562_029230</name>
</gene>
<dbReference type="AlphaFoldDB" id="A0A6G1EQU7"/>
<comment type="caution">
    <text evidence="2">The sequence shown here is derived from an EMBL/GenBank/DDBJ whole genome shotgun (WGS) entry which is preliminary data.</text>
</comment>
<evidence type="ECO:0000313" key="3">
    <source>
        <dbReference type="Proteomes" id="UP000479710"/>
    </source>
</evidence>
<dbReference type="EMBL" id="SPHZ02000003">
    <property type="protein sequence ID" value="KAF0927004.1"/>
    <property type="molecule type" value="Genomic_DNA"/>
</dbReference>
<evidence type="ECO:0000256" key="1">
    <source>
        <dbReference type="SAM" id="Phobius"/>
    </source>
</evidence>
<evidence type="ECO:0000313" key="2">
    <source>
        <dbReference type="EMBL" id="KAF0927004.1"/>
    </source>
</evidence>
<feature type="transmembrane region" description="Helical" evidence="1">
    <location>
        <begin position="25"/>
        <end position="43"/>
    </location>
</feature>
<organism evidence="2 3">
    <name type="scientific">Oryza meyeriana var. granulata</name>
    <dbReference type="NCBI Taxonomy" id="110450"/>
    <lineage>
        <taxon>Eukaryota</taxon>
        <taxon>Viridiplantae</taxon>
        <taxon>Streptophyta</taxon>
        <taxon>Embryophyta</taxon>
        <taxon>Tracheophyta</taxon>
        <taxon>Spermatophyta</taxon>
        <taxon>Magnoliopsida</taxon>
        <taxon>Liliopsida</taxon>
        <taxon>Poales</taxon>
        <taxon>Poaceae</taxon>
        <taxon>BOP clade</taxon>
        <taxon>Oryzoideae</taxon>
        <taxon>Oryzeae</taxon>
        <taxon>Oryzinae</taxon>
        <taxon>Oryza</taxon>
        <taxon>Oryza meyeriana</taxon>
    </lineage>
</organism>
<proteinExistence type="predicted"/>
<sequence length="99" mass="10531">MVPDAIRALGAAAAARVLGWDKARVVEAAMSLAMGTALLLLVVGPRGRRRVVVGADLARDATRWSRILRLRCAEAWGPAPAASLGSRARQRRSAAFRTV</sequence>
<reference evidence="2 3" key="1">
    <citation type="submission" date="2019-11" db="EMBL/GenBank/DDBJ databases">
        <title>Whole genome sequence of Oryza granulata.</title>
        <authorList>
            <person name="Li W."/>
        </authorList>
    </citation>
    <scope>NUCLEOTIDE SEQUENCE [LARGE SCALE GENOMIC DNA]</scope>
    <source>
        <strain evidence="3">cv. Menghai</strain>
        <tissue evidence="2">Leaf</tissue>
    </source>
</reference>
<accession>A0A6G1EQU7</accession>
<dbReference type="Proteomes" id="UP000479710">
    <property type="component" value="Unassembled WGS sequence"/>
</dbReference>
<name>A0A6G1EQU7_9ORYZ</name>
<keyword evidence="3" id="KW-1185">Reference proteome</keyword>
<keyword evidence="1" id="KW-1133">Transmembrane helix</keyword>
<protein>
    <submittedName>
        <fullName evidence="2">Uncharacterized protein</fullName>
    </submittedName>
</protein>
<keyword evidence="1" id="KW-0472">Membrane</keyword>